<reference evidence="4 5" key="1">
    <citation type="submission" date="2016-08" db="EMBL/GenBank/DDBJ databases">
        <title>Draft genome sequence of allopolyploid Zygosaccharomyces rouxii.</title>
        <authorList>
            <person name="Watanabe J."/>
            <person name="Uehara K."/>
            <person name="Mogi Y."/>
            <person name="Tsukioka Y."/>
        </authorList>
    </citation>
    <scope>NUCLEOTIDE SEQUENCE [LARGE SCALE GENOMIC DNA]</scope>
    <source>
        <strain evidence="4 5">NBRC 110957</strain>
    </source>
</reference>
<dbReference type="AlphaFoldDB" id="A0A1Q3AKY8"/>
<gene>
    <name evidence="4" type="ORF">ZYGR_0BQ00150</name>
</gene>
<organism evidence="4 5">
    <name type="scientific">Zygosaccharomyces rouxii</name>
    <dbReference type="NCBI Taxonomy" id="4956"/>
    <lineage>
        <taxon>Eukaryota</taxon>
        <taxon>Fungi</taxon>
        <taxon>Dikarya</taxon>
        <taxon>Ascomycota</taxon>
        <taxon>Saccharomycotina</taxon>
        <taxon>Saccharomycetes</taxon>
        <taxon>Saccharomycetales</taxon>
        <taxon>Saccharomycetaceae</taxon>
        <taxon>Zygosaccharomyces</taxon>
    </lineage>
</organism>
<proteinExistence type="predicted"/>
<evidence type="ECO:0000259" key="3">
    <source>
        <dbReference type="Pfam" id="PF15902"/>
    </source>
</evidence>
<evidence type="ECO:0000256" key="1">
    <source>
        <dbReference type="ARBA" id="ARBA00022737"/>
    </source>
</evidence>
<evidence type="ECO:0000313" key="5">
    <source>
        <dbReference type="Proteomes" id="UP000187013"/>
    </source>
</evidence>
<protein>
    <recommendedName>
        <fullName evidence="3">Sortilin N-terminal domain-containing protein</fullName>
    </recommendedName>
</protein>
<comment type="caution">
    <text evidence="4">The sequence shown here is derived from an EMBL/GenBank/DDBJ whole genome shotgun (WGS) entry which is preliminary data.</text>
</comment>
<feature type="compositionally biased region" description="Basic and acidic residues" evidence="2">
    <location>
        <begin position="7"/>
        <end position="16"/>
    </location>
</feature>
<dbReference type="Proteomes" id="UP000187013">
    <property type="component" value="Unassembled WGS sequence"/>
</dbReference>
<evidence type="ECO:0000313" key="4">
    <source>
        <dbReference type="EMBL" id="GAV56427.1"/>
    </source>
</evidence>
<accession>A0A1Q3AKY8</accession>
<feature type="domain" description="Sortilin N-terminal" evidence="3">
    <location>
        <begin position="43"/>
        <end position="162"/>
    </location>
</feature>
<feature type="region of interest" description="Disordered" evidence="2">
    <location>
        <begin position="1"/>
        <end position="23"/>
    </location>
</feature>
<dbReference type="SUPFAM" id="SSF110296">
    <property type="entry name" value="Oligoxyloglucan reducing end-specific cellobiohydrolase"/>
    <property type="match status" value="1"/>
</dbReference>
<sequence length="170" mass="20215">MEAAPRVTKEYSKTSTKEQYSSPPWERITFEDSEAILVCRGKSVRLSLDSGENWRTTLETEEEVEQFIPDEFHERDRAFIEDYVGHLYITENQGREWMRIQKPLDVEKTFPNTIKTHPFGKDYLLLDLDIEGDDFDREWISGSRSDEKHTFQKISEEVSNVYLHLWKIMM</sequence>
<dbReference type="InterPro" id="IPR031778">
    <property type="entry name" value="Sortilin_N"/>
</dbReference>
<evidence type="ECO:0000256" key="2">
    <source>
        <dbReference type="SAM" id="MobiDB-lite"/>
    </source>
</evidence>
<dbReference type="Pfam" id="PF15902">
    <property type="entry name" value="Sortilin-Vps10"/>
    <property type="match status" value="1"/>
</dbReference>
<name>A0A1Q3AKY8_ZYGRO</name>
<keyword evidence="1" id="KW-0677">Repeat</keyword>
<dbReference type="OrthoDB" id="443634at2759"/>
<dbReference type="EMBL" id="BDGX01000069">
    <property type="protein sequence ID" value="GAV56427.1"/>
    <property type="molecule type" value="Genomic_DNA"/>
</dbReference>